<dbReference type="PANTHER" id="PTHR33706">
    <property type="entry name" value="MORN VARIANT REPEAT PROTEIN"/>
    <property type="match status" value="1"/>
</dbReference>
<protein>
    <submittedName>
        <fullName evidence="2">Putative exported domain protein</fullName>
    </submittedName>
</protein>
<sequence>MPAFLPALLPVLLPLLFSSMPAQAAPFYTGKTLAHPAISAAQDSAADIAFIKEKDGVNGYYCECAGSSSKPLLLDKFGTAVIRSVFYAALDREADNSVQTMLVLLRQGDRNGLRAYRYERHSGRYRRLDDLQPALDRIAAQGLPPNAGQVKAALARLAPMDYSVQRGKSGDADIDAIDHTLGSVVGYYDDEDKPVAAGDKHAVTYKKSFQKKGDRYLTASYTLYSDLDAGTLPNYRLWQVTWETAPQQFSGSEEGPAVIYSRAWDDGAVIERGQFRNGKREGLWLRDGMHEGRTKGGYVNGLPEGPWHIESPRQTEDGLYRNGKREGRWTIANYADEDEATGFDTYVAGQLNGPHERSIGGKLRERGVFGNGTRQGPWLTEEGSGSYVDSQRDGPWKLRLKDGAMQSVRYVKGRKQGEVIDTDAEGALRLRDHYQADVLDGARTRYLGPAGKEVVVYTATFRNGQLDGREQAFDDSGKILRLDTLWDHGKKNGLDARYYPDGKPERLADIQQGRLATRLRDYYPDGTLLNDIRRCYFTEDGRERDGVCDYHRTYFPDGTPEYDYVFLYGDRQQGRTYYKNGKVQQELLVDRAADTSVFNTYYESGQLKCTEPRRGHGKRTVNGQAIQSYGAASRDGDSICYHPNGKMSSIRSYSKRLALNCGKQFDTAGKQTFPGPEGCPPVRKVPFIFGE</sequence>
<dbReference type="Proteomes" id="UP000027604">
    <property type="component" value="Chromosome I"/>
</dbReference>
<dbReference type="PANTHER" id="PTHR33706:SF1">
    <property type="entry name" value="TPR REPEAT PROTEIN"/>
    <property type="match status" value="1"/>
</dbReference>
<reference evidence="2 3" key="1">
    <citation type="journal article" date="2015" name="Genome Announc.">
        <title>Genome Sequence of Mushroom Soft-Rot Pathogen Janthinobacterium agaricidamnosum.</title>
        <authorList>
            <person name="Graupner K."/>
            <person name="Lackner G."/>
            <person name="Hertweck C."/>
        </authorList>
    </citation>
    <scope>NUCLEOTIDE SEQUENCE [LARGE SCALE GENOMIC DNA]</scope>
    <source>
        <strain evidence="3">NBRC 102515 / DSM 9628</strain>
    </source>
</reference>
<evidence type="ECO:0000313" key="3">
    <source>
        <dbReference type="Proteomes" id="UP000027604"/>
    </source>
</evidence>
<gene>
    <name evidence="2" type="ORF">GJA_1040</name>
</gene>
<keyword evidence="3" id="KW-1185">Reference proteome</keyword>
<feature type="chain" id="PRO_5004797477" evidence="1">
    <location>
        <begin position="25"/>
        <end position="691"/>
    </location>
</feature>
<dbReference type="EMBL" id="HG322949">
    <property type="protein sequence ID" value="CDG81695.1"/>
    <property type="molecule type" value="Genomic_DNA"/>
</dbReference>
<dbReference type="Pfam" id="PF07661">
    <property type="entry name" value="MORN_2"/>
    <property type="match status" value="2"/>
</dbReference>
<dbReference type="Gene3D" id="2.20.110.10">
    <property type="entry name" value="Histone H3 K4-specific methyltransferase SET7/9 N-terminal domain"/>
    <property type="match status" value="2"/>
</dbReference>
<evidence type="ECO:0000256" key="1">
    <source>
        <dbReference type="SAM" id="SignalP"/>
    </source>
</evidence>
<evidence type="ECO:0000313" key="2">
    <source>
        <dbReference type="EMBL" id="CDG81695.1"/>
    </source>
</evidence>
<keyword evidence="1" id="KW-0732">Signal</keyword>
<dbReference type="PATRIC" id="fig|1349767.4.peg.2768"/>
<name>W0V244_9BURK</name>
<proteinExistence type="predicted"/>
<dbReference type="InterPro" id="IPR011652">
    <property type="entry name" value="MORN_2"/>
</dbReference>
<feature type="signal peptide" evidence="1">
    <location>
        <begin position="1"/>
        <end position="24"/>
    </location>
</feature>
<dbReference type="HOGENOM" id="CLU_405899_0_0_4"/>
<dbReference type="STRING" id="1349767.GJA_1040"/>
<dbReference type="KEGG" id="jag:GJA_1040"/>
<dbReference type="SUPFAM" id="SSF82185">
    <property type="entry name" value="Histone H3 K4-specific methyltransferase SET7/9 N-terminal domain"/>
    <property type="match status" value="3"/>
</dbReference>
<dbReference type="AlphaFoldDB" id="W0V244"/>
<accession>W0V244</accession>
<dbReference type="Gene3D" id="3.90.930.1">
    <property type="match status" value="1"/>
</dbReference>
<organism evidence="2 3">
    <name type="scientific">Janthinobacterium agaricidamnosum NBRC 102515 = DSM 9628</name>
    <dbReference type="NCBI Taxonomy" id="1349767"/>
    <lineage>
        <taxon>Bacteria</taxon>
        <taxon>Pseudomonadati</taxon>
        <taxon>Pseudomonadota</taxon>
        <taxon>Betaproteobacteria</taxon>
        <taxon>Burkholderiales</taxon>
        <taxon>Oxalobacteraceae</taxon>
        <taxon>Janthinobacterium</taxon>
    </lineage>
</organism>
<dbReference type="eggNOG" id="COG2849">
    <property type="taxonomic scope" value="Bacteria"/>
</dbReference>